<evidence type="ECO:0000313" key="2">
    <source>
        <dbReference type="Proteomes" id="UP000036261"/>
    </source>
</evidence>
<evidence type="ECO:0000313" key="1">
    <source>
        <dbReference type="EMBL" id="KMQ60162.1"/>
    </source>
</evidence>
<accession>A0A0J7I1N3</accession>
<sequence>MNILKLLDKLSNDKFFTTEATRLETITNMSTWGKKAAVASVPLGLGALMATPAQAETLDKNTSASFFKSALTDALQLALVLEYLENEYYALGLAAPALIPNADRPVFMQISKHESAHVGFLKSTLTSLGETPGAKPTFDFTAGGNFMPFTDYNQFLVLAQAFEDTGVRAYKGQAGNVMSNKTVLQAALQIHSVEARHASQVRRMRANKGWIELANGGNMPAATNPVYAGEDNVNQAGFNTSTAFGAAAGSAAYDEILTGSEAQAIAALFIV</sequence>
<comment type="caution">
    <text evidence="1">The sequence shown here is derived from an EMBL/GenBank/DDBJ whole genome shotgun (WGS) entry which is preliminary data.</text>
</comment>
<dbReference type="InterPro" id="IPR009078">
    <property type="entry name" value="Ferritin-like_SF"/>
</dbReference>
<name>A0A0J7I1N3_9FLAO</name>
<dbReference type="SUPFAM" id="SSF47240">
    <property type="entry name" value="Ferritin-like"/>
    <property type="match status" value="1"/>
</dbReference>
<dbReference type="STRING" id="558151.ACM46_18180"/>
<dbReference type="Pfam" id="PF13668">
    <property type="entry name" value="Ferritin_2"/>
    <property type="match status" value="1"/>
</dbReference>
<dbReference type="AlphaFoldDB" id="A0A0J7I1N3"/>
<dbReference type="EMBL" id="LFND01000006">
    <property type="protein sequence ID" value="KMQ60162.1"/>
    <property type="molecule type" value="Genomic_DNA"/>
</dbReference>
<dbReference type="Proteomes" id="UP000036261">
    <property type="component" value="Unassembled WGS sequence"/>
</dbReference>
<dbReference type="RefSeq" id="WP_048508106.1">
    <property type="nucleotide sequence ID" value="NZ_LFND01000006.1"/>
</dbReference>
<evidence type="ECO:0008006" key="3">
    <source>
        <dbReference type="Google" id="ProtNLM"/>
    </source>
</evidence>
<organism evidence="1 2">
    <name type="scientific">Chryseobacterium angstadtii</name>
    <dbReference type="NCBI Taxonomy" id="558151"/>
    <lineage>
        <taxon>Bacteria</taxon>
        <taxon>Pseudomonadati</taxon>
        <taxon>Bacteroidota</taxon>
        <taxon>Flavobacteriia</taxon>
        <taxon>Flavobacteriales</taxon>
        <taxon>Weeksellaceae</taxon>
        <taxon>Chryseobacterium group</taxon>
        <taxon>Chryseobacterium</taxon>
    </lineage>
</organism>
<reference evidence="1 2" key="1">
    <citation type="journal article" date="2013" name="Int. J. Syst. Evol. Microbiol.">
        <title>Chryseobacterium angstadtii sp. nov., isolated from a newt tank.</title>
        <authorList>
            <person name="Kirk K.E."/>
            <person name="Hoffman J.A."/>
            <person name="Smith K.A."/>
            <person name="Strahan B.L."/>
            <person name="Failor K.C."/>
            <person name="Krebs J.E."/>
            <person name="Gale A.N."/>
            <person name="Do T.D."/>
            <person name="Sontag T.C."/>
            <person name="Batties A.M."/>
            <person name="Mistiszyn K."/>
            <person name="Newman J.D."/>
        </authorList>
    </citation>
    <scope>NUCLEOTIDE SEQUENCE [LARGE SCALE GENOMIC DNA]</scope>
    <source>
        <strain evidence="1 2">KM</strain>
    </source>
</reference>
<proteinExistence type="predicted"/>
<dbReference type="CDD" id="cd00657">
    <property type="entry name" value="Ferritin_like"/>
    <property type="match status" value="1"/>
</dbReference>
<dbReference type="OrthoDB" id="954262at2"/>
<keyword evidence="2" id="KW-1185">Reference proteome</keyword>
<dbReference type="PATRIC" id="fig|558151.6.peg.3842"/>
<protein>
    <recommendedName>
        <fullName evidence="3">Ferritin-like domain-containing protein</fullName>
    </recommendedName>
</protein>
<gene>
    <name evidence="1" type="ORF">ACM46_18180</name>
</gene>